<feature type="region of interest" description="Disordered" evidence="1">
    <location>
        <begin position="1"/>
        <end position="61"/>
    </location>
</feature>
<gene>
    <name evidence="3" type="ORF">JD292_04165</name>
</gene>
<keyword evidence="4" id="KW-1185">Reference proteome</keyword>
<feature type="transmembrane region" description="Helical" evidence="2">
    <location>
        <begin position="249"/>
        <end position="272"/>
    </location>
</feature>
<sequence>MSTTDPTPGEDAFEHGDRAESRASRNSTPLQPPAPEDTSGGEPAGREDGSGAARAGVPLGGSLGRTVQSGLAGEAITSRGVLDAIGGWRGIVETLVPGVLFLVIFTFTRDAKVAAIAPAALAVIAIVIRLLRKETLTSALSGAIGVGFAVAATLLTGKGEDYYLPGFLTNAAWILGLGVSLLIGWPILGFALGAFRGDLTGWRKDRALKRAATWVTLLWLAMFAARLAVQLPLYLAAKNGADAMATDALGVARLVMGIPLFALVVVFTWMVLGRLAGSSDDSEAESEATQGENPRSA</sequence>
<protein>
    <submittedName>
        <fullName evidence="3">DUF3159 domain-containing protein</fullName>
    </submittedName>
</protein>
<dbReference type="Pfam" id="PF11361">
    <property type="entry name" value="DUF3159"/>
    <property type="match status" value="1"/>
</dbReference>
<keyword evidence="2" id="KW-0812">Transmembrane</keyword>
<feature type="compositionally biased region" description="Basic and acidic residues" evidence="1">
    <location>
        <begin position="12"/>
        <end position="23"/>
    </location>
</feature>
<reference evidence="3" key="1">
    <citation type="submission" date="2020-12" db="EMBL/GenBank/DDBJ databases">
        <title>Leucobacter sp. CAS2, isolated from Chromium sludge.</title>
        <authorList>
            <person name="Xu Z."/>
        </authorList>
    </citation>
    <scope>NUCLEOTIDE SEQUENCE</scope>
    <source>
        <strain evidence="3">CSA2</strain>
    </source>
</reference>
<dbReference type="EMBL" id="JAEHOI010000002">
    <property type="protein sequence ID" value="MBK0421274.1"/>
    <property type="molecule type" value="Genomic_DNA"/>
</dbReference>
<evidence type="ECO:0000256" key="1">
    <source>
        <dbReference type="SAM" id="MobiDB-lite"/>
    </source>
</evidence>
<feature type="transmembrane region" description="Helical" evidence="2">
    <location>
        <begin position="88"/>
        <end position="107"/>
    </location>
</feature>
<evidence type="ECO:0000256" key="2">
    <source>
        <dbReference type="SAM" id="Phobius"/>
    </source>
</evidence>
<dbReference type="RefSeq" id="WP_200131443.1">
    <property type="nucleotide sequence ID" value="NZ_JAEHOI010000002.1"/>
</dbReference>
<feature type="transmembrane region" description="Helical" evidence="2">
    <location>
        <begin position="113"/>
        <end position="131"/>
    </location>
</feature>
<proteinExistence type="predicted"/>
<keyword evidence="2" id="KW-0472">Membrane</keyword>
<organism evidence="3 4">
    <name type="scientific">Leucobacter edaphi</name>
    <dbReference type="NCBI Taxonomy" id="2796472"/>
    <lineage>
        <taxon>Bacteria</taxon>
        <taxon>Bacillati</taxon>
        <taxon>Actinomycetota</taxon>
        <taxon>Actinomycetes</taxon>
        <taxon>Micrococcales</taxon>
        <taxon>Microbacteriaceae</taxon>
        <taxon>Leucobacter</taxon>
    </lineage>
</organism>
<feature type="transmembrane region" description="Helical" evidence="2">
    <location>
        <begin position="207"/>
        <end position="229"/>
    </location>
</feature>
<comment type="caution">
    <text evidence="3">The sequence shown here is derived from an EMBL/GenBank/DDBJ whole genome shotgun (WGS) entry which is preliminary data.</text>
</comment>
<dbReference type="InterPro" id="IPR016566">
    <property type="entry name" value="UCP010219"/>
</dbReference>
<keyword evidence="2" id="KW-1133">Transmembrane helix</keyword>
<name>A0A934QAS0_9MICO</name>
<evidence type="ECO:0000313" key="4">
    <source>
        <dbReference type="Proteomes" id="UP000618733"/>
    </source>
</evidence>
<accession>A0A934QAS0</accession>
<evidence type="ECO:0000313" key="3">
    <source>
        <dbReference type="EMBL" id="MBK0421274.1"/>
    </source>
</evidence>
<dbReference type="AlphaFoldDB" id="A0A934QAS0"/>
<dbReference type="Proteomes" id="UP000618733">
    <property type="component" value="Unassembled WGS sequence"/>
</dbReference>
<feature type="transmembrane region" description="Helical" evidence="2">
    <location>
        <begin position="171"/>
        <end position="195"/>
    </location>
</feature>
<feature type="transmembrane region" description="Helical" evidence="2">
    <location>
        <begin position="138"/>
        <end position="159"/>
    </location>
</feature>